<keyword evidence="2" id="KW-0812">Transmembrane</keyword>
<gene>
    <name evidence="4" type="ORF">THOM_2319</name>
</gene>
<dbReference type="OMA" id="HCAFFLI"/>
<evidence type="ECO:0000256" key="2">
    <source>
        <dbReference type="SAM" id="Phobius"/>
    </source>
</evidence>
<feature type="chain" id="PRO_5003978720" description="Transmembrane protein" evidence="3">
    <location>
        <begin position="27"/>
        <end position="121"/>
    </location>
</feature>
<accession>L7JTH0</accession>
<reference evidence="4 5" key="1">
    <citation type="journal article" date="2012" name="PLoS Pathog.">
        <title>The genome of the obligate intracellular parasite Trachipleistophora hominis: new insights into microsporidian genome dynamics and reductive evolution.</title>
        <authorList>
            <person name="Heinz E."/>
            <person name="Williams T.A."/>
            <person name="Nakjang S."/>
            <person name="Noel C.J."/>
            <person name="Swan D.C."/>
            <person name="Goldberg A.V."/>
            <person name="Harris S.R."/>
            <person name="Weinmaier T."/>
            <person name="Markert S."/>
            <person name="Becher D."/>
            <person name="Bernhardt J."/>
            <person name="Dagan T."/>
            <person name="Hacker C."/>
            <person name="Lucocq J.M."/>
            <person name="Schweder T."/>
            <person name="Rattei T."/>
            <person name="Hall N."/>
            <person name="Hirt R.P."/>
            <person name="Embley T.M."/>
        </authorList>
    </citation>
    <scope>NUCLEOTIDE SEQUENCE [LARGE SCALE GENOMIC DNA]</scope>
</reference>
<dbReference type="EMBL" id="JH994025">
    <property type="protein sequence ID" value="ELQ74758.1"/>
    <property type="molecule type" value="Genomic_DNA"/>
</dbReference>
<keyword evidence="3" id="KW-0732">Signal</keyword>
<keyword evidence="2" id="KW-1133">Transmembrane helix</keyword>
<dbReference type="HOGENOM" id="CLU_2135418_0_0_1"/>
<evidence type="ECO:0000313" key="5">
    <source>
        <dbReference type="Proteomes" id="UP000011185"/>
    </source>
</evidence>
<keyword evidence="5" id="KW-1185">Reference proteome</keyword>
<keyword evidence="2" id="KW-0472">Membrane</keyword>
<feature type="signal peptide" evidence="3">
    <location>
        <begin position="1"/>
        <end position="26"/>
    </location>
</feature>
<dbReference type="OrthoDB" id="10527225at2759"/>
<dbReference type="Proteomes" id="UP000011185">
    <property type="component" value="Unassembled WGS sequence"/>
</dbReference>
<evidence type="ECO:0008006" key="6">
    <source>
        <dbReference type="Google" id="ProtNLM"/>
    </source>
</evidence>
<feature type="region of interest" description="Disordered" evidence="1">
    <location>
        <begin position="32"/>
        <end position="87"/>
    </location>
</feature>
<organism evidence="4 5">
    <name type="scientific">Trachipleistophora hominis</name>
    <name type="common">Microsporidian parasite</name>
    <dbReference type="NCBI Taxonomy" id="72359"/>
    <lineage>
        <taxon>Eukaryota</taxon>
        <taxon>Fungi</taxon>
        <taxon>Fungi incertae sedis</taxon>
        <taxon>Microsporidia</taxon>
        <taxon>Pleistophoridae</taxon>
        <taxon>Trachipleistophora</taxon>
    </lineage>
</organism>
<feature type="transmembrane region" description="Helical" evidence="2">
    <location>
        <begin position="98"/>
        <end position="119"/>
    </location>
</feature>
<sequence>MDRKFYHCAFFLIVLILLSNVYKIRCQSTVEKKDQNAENDAGGASPIAEEVQGISPDSEEKDDGGMGGLFGKSKDKDQKKDKGSKSKNQSFFSKYKTYIIIALVVIVVIVIAGVVFGMFKK</sequence>
<evidence type="ECO:0000256" key="3">
    <source>
        <dbReference type="SAM" id="SignalP"/>
    </source>
</evidence>
<protein>
    <recommendedName>
        <fullName evidence="6">Transmembrane protein</fullName>
    </recommendedName>
</protein>
<dbReference type="VEuPathDB" id="MicrosporidiaDB:THOM_2319"/>
<evidence type="ECO:0000313" key="4">
    <source>
        <dbReference type="EMBL" id="ELQ74758.1"/>
    </source>
</evidence>
<dbReference type="AlphaFoldDB" id="L7JTH0"/>
<name>L7JTH0_TRAHO</name>
<evidence type="ECO:0000256" key="1">
    <source>
        <dbReference type="SAM" id="MobiDB-lite"/>
    </source>
</evidence>
<feature type="compositionally biased region" description="Basic and acidic residues" evidence="1">
    <location>
        <begin position="72"/>
        <end position="84"/>
    </location>
</feature>
<dbReference type="InParanoid" id="L7JTH0"/>
<proteinExistence type="predicted"/>